<evidence type="ECO:0000256" key="2">
    <source>
        <dbReference type="ARBA" id="ARBA00008537"/>
    </source>
</evidence>
<dbReference type="InterPro" id="IPR036259">
    <property type="entry name" value="MFS_trans_sf"/>
</dbReference>
<evidence type="ECO:0000256" key="1">
    <source>
        <dbReference type="ARBA" id="ARBA00004651"/>
    </source>
</evidence>
<feature type="transmembrane region" description="Helical" evidence="8">
    <location>
        <begin position="234"/>
        <end position="252"/>
    </location>
</feature>
<dbReference type="InterPro" id="IPR020846">
    <property type="entry name" value="MFS_dom"/>
</dbReference>
<dbReference type="SUPFAM" id="SSF103473">
    <property type="entry name" value="MFS general substrate transporter"/>
    <property type="match status" value="1"/>
</dbReference>
<evidence type="ECO:0000313" key="11">
    <source>
        <dbReference type="Proteomes" id="UP001277761"/>
    </source>
</evidence>
<comment type="similarity">
    <text evidence="2">Belongs to the major facilitator superfamily. EmrB family.</text>
</comment>
<accession>A0ABU4VK51</accession>
<dbReference type="InterPro" id="IPR004638">
    <property type="entry name" value="EmrB-like"/>
</dbReference>
<feature type="transmembrane region" description="Helical" evidence="8">
    <location>
        <begin position="138"/>
        <end position="159"/>
    </location>
</feature>
<evidence type="ECO:0000256" key="8">
    <source>
        <dbReference type="SAM" id="Phobius"/>
    </source>
</evidence>
<feature type="transmembrane region" description="Helical" evidence="8">
    <location>
        <begin position="304"/>
        <end position="321"/>
    </location>
</feature>
<keyword evidence="7 8" id="KW-0472">Membrane</keyword>
<protein>
    <submittedName>
        <fullName evidence="10">DHA2 family efflux MFS transporter permease subunit</fullName>
    </submittedName>
</protein>
<organism evidence="10 11">
    <name type="scientific">Patulibacter brassicae</name>
    <dbReference type="NCBI Taxonomy" id="1705717"/>
    <lineage>
        <taxon>Bacteria</taxon>
        <taxon>Bacillati</taxon>
        <taxon>Actinomycetota</taxon>
        <taxon>Thermoleophilia</taxon>
        <taxon>Solirubrobacterales</taxon>
        <taxon>Patulibacteraceae</taxon>
        <taxon>Patulibacter</taxon>
    </lineage>
</organism>
<proteinExistence type="inferred from homology"/>
<evidence type="ECO:0000256" key="5">
    <source>
        <dbReference type="ARBA" id="ARBA00022692"/>
    </source>
</evidence>
<dbReference type="CDD" id="cd17503">
    <property type="entry name" value="MFS_LmrB_MDR_like"/>
    <property type="match status" value="1"/>
</dbReference>
<evidence type="ECO:0000259" key="9">
    <source>
        <dbReference type="PROSITE" id="PS50850"/>
    </source>
</evidence>
<feature type="transmembrane region" description="Helical" evidence="8">
    <location>
        <begin position="366"/>
        <end position="387"/>
    </location>
</feature>
<dbReference type="PROSITE" id="PS50850">
    <property type="entry name" value="MFS"/>
    <property type="match status" value="1"/>
</dbReference>
<dbReference type="Gene3D" id="1.20.1720.10">
    <property type="entry name" value="Multidrug resistance protein D"/>
    <property type="match status" value="1"/>
</dbReference>
<dbReference type="PANTHER" id="PTHR42718:SF9">
    <property type="entry name" value="MAJOR FACILITATOR SUPERFAMILY MULTIDRUG TRANSPORTER MFSC"/>
    <property type="match status" value="1"/>
</dbReference>
<reference evidence="10 11" key="1">
    <citation type="submission" date="2023-11" db="EMBL/GenBank/DDBJ databases">
        <authorList>
            <person name="Xu M."/>
            <person name="Jiang T."/>
        </authorList>
    </citation>
    <scope>NUCLEOTIDE SEQUENCE [LARGE SCALE GENOMIC DNA]</scope>
    <source>
        <strain evidence="10 11">SD</strain>
    </source>
</reference>
<dbReference type="NCBIfam" id="TIGR00711">
    <property type="entry name" value="efflux_EmrB"/>
    <property type="match status" value="1"/>
</dbReference>
<feature type="transmembrane region" description="Helical" evidence="8">
    <location>
        <begin position="113"/>
        <end position="132"/>
    </location>
</feature>
<evidence type="ECO:0000256" key="3">
    <source>
        <dbReference type="ARBA" id="ARBA00022448"/>
    </source>
</evidence>
<keyword evidence="6 8" id="KW-1133">Transmembrane helix</keyword>
<gene>
    <name evidence="10" type="ORF">SK069_10725</name>
</gene>
<keyword evidence="4" id="KW-1003">Cell membrane</keyword>
<evidence type="ECO:0000256" key="4">
    <source>
        <dbReference type="ARBA" id="ARBA00022475"/>
    </source>
</evidence>
<comment type="caution">
    <text evidence="10">The sequence shown here is derived from an EMBL/GenBank/DDBJ whole genome shotgun (WGS) entry which is preliminary data.</text>
</comment>
<feature type="transmembrane region" description="Helical" evidence="8">
    <location>
        <begin position="473"/>
        <end position="492"/>
    </location>
</feature>
<feature type="domain" description="Major facilitator superfamily (MFS) profile" evidence="9">
    <location>
        <begin position="47"/>
        <end position="497"/>
    </location>
</feature>
<keyword evidence="5 8" id="KW-0812">Transmembrane</keyword>
<name>A0ABU4VK51_9ACTN</name>
<dbReference type="EMBL" id="JAXAVX010000004">
    <property type="protein sequence ID" value="MDX8152069.1"/>
    <property type="molecule type" value="Genomic_DNA"/>
</dbReference>
<dbReference type="Proteomes" id="UP001277761">
    <property type="component" value="Unassembled WGS sequence"/>
</dbReference>
<feature type="transmembrane region" description="Helical" evidence="8">
    <location>
        <begin position="429"/>
        <end position="453"/>
    </location>
</feature>
<sequence>MRDPSRRERFEPDAARCRIATRTGTAGRRVRLRRRVFAVLQNPKVAVSVTFVAAMFMSILDTTIVNTALPTIARELDASLSTTGVVATGYLVAVAVVIPASGWLGDRFGDRRVFLIALALFAGASALCGIASTLGQLVVFRVLQGIGGGMLVPVGMTLMFRTFPQAERVRVSRLIMIPTAMAPALGPVLGGLITDHLAWEWVFLVNVPIGLAALLFGLRFLPRDAPVDAGRFDAPGLVLAGVGLGALMYAVSEGPSRGWGSPEIVGFGSAGLVLLAAFVAWELRSPHPMLDLRLLRTPIFRRSILVMVPATAGFLGLLYAFPQLQQEALGRTPTTSGLLTFPEAIGVMLGSQVVARLYPIVGPRRVMLVGASGVGAMALALTLVDAGTSDVQVVATMLVFGFSMSAVFLPVQSAGFAQTSAAETGQASALFNALRQASAAAGVATLATVIAVVGPGVPTGAPGGTGDLDPYHAAFVATAVLMALAAVLSFWIRDEDAASTMVRDRH</sequence>
<keyword evidence="11" id="KW-1185">Reference proteome</keyword>
<dbReference type="PRINTS" id="PR01036">
    <property type="entry name" value="TCRTETB"/>
</dbReference>
<evidence type="ECO:0000256" key="6">
    <source>
        <dbReference type="ARBA" id="ARBA00022989"/>
    </source>
</evidence>
<feature type="transmembrane region" description="Helical" evidence="8">
    <location>
        <begin position="264"/>
        <end position="283"/>
    </location>
</feature>
<evidence type="ECO:0000313" key="10">
    <source>
        <dbReference type="EMBL" id="MDX8152069.1"/>
    </source>
</evidence>
<dbReference type="Gene3D" id="1.20.1250.20">
    <property type="entry name" value="MFS general substrate transporter like domains"/>
    <property type="match status" value="1"/>
</dbReference>
<dbReference type="Pfam" id="PF07690">
    <property type="entry name" value="MFS_1"/>
    <property type="match status" value="1"/>
</dbReference>
<evidence type="ECO:0000256" key="7">
    <source>
        <dbReference type="ARBA" id="ARBA00023136"/>
    </source>
</evidence>
<dbReference type="InterPro" id="IPR011701">
    <property type="entry name" value="MFS"/>
</dbReference>
<feature type="transmembrane region" description="Helical" evidence="8">
    <location>
        <begin position="171"/>
        <end position="189"/>
    </location>
</feature>
<feature type="transmembrane region" description="Helical" evidence="8">
    <location>
        <begin position="36"/>
        <end position="60"/>
    </location>
</feature>
<feature type="transmembrane region" description="Helical" evidence="8">
    <location>
        <begin position="80"/>
        <end position="101"/>
    </location>
</feature>
<feature type="transmembrane region" description="Helical" evidence="8">
    <location>
        <begin position="393"/>
        <end position="417"/>
    </location>
</feature>
<keyword evidence="3" id="KW-0813">Transport</keyword>
<feature type="transmembrane region" description="Helical" evidence="8">
    <location>
        <begin position="201"/>
        <end position="222"/>
    </location>
</feature>
<dbReference type="PANTHER" id="PTHR42718">
    <property type="entry name" value="MAJOR FACILITATOR SUPERFAMILY MULTIDRUG TRANSPORTER MFSC"/>
    <property type="match status" value="1"/>
</dbReference>
<comment type="subcellular location">
    <subcellularLocation>
        <location evidence="1">Cell membrane</location>
        <topology evidence="1">Multi-pass membrane protein</topology>
    </subcellularLocation>
</comment>
<feature type="transmembrane region" description="Helical" evidence="8">
    <location>
        <begin position="341"/>
        <end position="359"/>
    </location>
</feature>